<reference evidence="3" key="1">
    <citation type="submission" date="2022-07" db="EMBL/GenBank/DDBJ databases">
        <title>Genome Sequence of Leucocoprinus birnbaumii.</title>
        <authorList>
            <person name="Buettner E."/>
        </authorList>
    </citation>
    <scope>NUCLEOTIDE SEQUENCE</scope>
    <source>
        <strain evidence="3">VT141</strain>
    </source>
</reference>
<dbReference type="InterPro" id="IPR027417">
    <property type="entry name" value="P-loop_NTPase"/>
</dbReference>
<dbReference type="Proteomes" id="UP001213000">
    <property type="component" value="Unassembled WGS sequence"/>
</dbReference>
<accession>A0AAD5VHZ7</accession>
<organism evidence="3 4">
    <name type="scientific">Leucocoprinus birnbaumii</name>
    <dbReference type="NCBI Taxonomy" id="56174"/>
    <lineage>
        <taxon>Eukaryota</taxon>
        <taxon>Fungi</taxon>
        <taxon>Dikarya</taxon>
        <taxon>Basidiomycota</taxon>
        <taxon>Agaricomycotina</taxon>
        <taxon>Agaricomycetes</taxon>
        <taxon>Agaricomycetidae</taxon>
        <taxon>Agaricales</taxon>
        <taxon>Agaricineae</taxon>
        <taxon>Agaricaceae</taxon>
        <taxon>Leucocoprinus</taxon>
    </lineage>
</organism>
<dbReference type="Gene3D" id="3.40.50.300">
    <property type="entry name" value="P-loop containing nucleotide triphosphate hydrolases"/>
    <property type="match status" value="1"/>
</dbReference>
<name>A0AAD5VHZ7_9AGAR</name>
<feature type="domain" description="Nephrocystin 3-like N-terminal" evidence="2">
    <location>
        <begin position="100"/>
        <end position="260"/>
    </location>
</feature>
<dbReference type="PANTHER" id="PTHR10039">
    <property type="entry name" value="AMELOGENIN"/>
    <property type="match status" value="1"/>
</dbReference>
<comment type="caution">
    <text evidence="3">The sequence shown here is derived from an EMBL/GenBank/DDBJ whole genome shotgun (WGS) entry which is preliminary data.</text>
</comment>
<evidence type="ECO:0000259" key="2">
    <source>
        <dbReference type="Pfam" id="PF24883"/>
    </source>
</evidence>
<proteinExistence type="predicted"/>
<dbReference type="EMBL" id="JANIEX010001452">
    <property type="protein sequence ID" value="KAJ3557769.1"/>
    <property type="molecule type" value="Genomic_DNA"/>
</dbReference>
<keyword evidence="1" id="KW-0677">Repeat</keyword>
<sequence length="680" mass="78008">MSYFPNSHSFQVNNSSFTHIDQSYSRIESAFNVHNDNSTHTSAHVDSINIFSLSPDNSSANGAGMAELLAHSIPGARHDSSERYPPPLCHPDTRQNFIRELTEWCHESASTPYKRLAWMKGPAGVGKSAIAQSMVQVLGAKLAAAFFFSRPNRRNDPERFVTSIAYQLAMKHHVLRHLLDQKIDDDPAILSKSLPFQFEEILVDPFRAMKQQGLVFPETVILVDGLDECDGESAQQQIVQIVAQSLHHDFLHFRWIFFSRLEPHLVSIFNLPDIGLLATHFELTVTRDLDPEIHLFLASRIQEIRRMHGLDESWPSEKDFHTLVDISAGLFACAHALALYIEDPEGAATPPQRLDIVLGLDSQAKTQNSSPHPLSPLDLLYTLILERLHPNRVKAVQLVLLANYLHLESDIYFTQTTPATVCANLLGHSQEDFLIICRSLHTVMQFVDVERGLEFYHASFMDFMMEPSRSREYCIWPSIPQLLRMVVKYFESVHLDTRLRPVSPLSWKCSPNRGDSALQYHNLCHALFELLELMIVHDIQGSEAYELLKKFDFRMLLLTLAEELRVTWRHSRTQDLLPRLRFGNIRSNNFQLKSLFRPIPLSYRLKHMGILWFRQLMAKAMKEHLSGPEYFVIGDAERRILFVVFWGEAVSYAYPYSRKVMEKLKEELIEAHAPNGNFRG</sequence>
<dbReference type="AlphaFoldDB" id="A0AAD5VHZ7"/>
<dbReference type="SUPFAM" id="SSF52540">
    <property type="entry name" value="P-loop containing nucleoside triphosphate hydrolases"/>
    <property type="match status" value="1"/>
</dbReference>
<dbReference type="Pfam" id="PF24883">
    <property type="entry name" value="NPHP3_N"/>
    <property type="match status" value="1"/>
</dbReference>
<dbReference type="PANTHER" id="PTHR10039:SF16">
    <property type="entry name" value="GPI INOSITOL-DEACYLASE"/>
    <property type="match status" value="1"/>
</dbReference>
<dbReference type="InterPro" id="IPR056884">
    <property type="entry name" value="NPHP3-like_N"/>
</dbReference>
<evidence type="ECO:0000313" key="4">
    <source>
        <dbReference type="Proteomes" id="UP001213000"/>
    </source>
</evidence>
<keyword evidence="4" id="KW-1185">Reference proteome</keyword>
<protein>
    <recommendedName>
        <fullName evidence="2">Nephrocystin 3-like N-terminal domain-containing protein</fullName>
    </recommendedName>
</protein>
<evidence type="ECO:0000313" key="3">
    <source>
        <dbReference type="EMBL" id="KAJ3557769.1"/>
    </source>
</evidence>
<evidence type="ECO:0000256" key="1">
    <source>
        <dbReference type="ARBA" id="ARBA00022737"/>
    </source>
</evidence>
<gene>
    <name evidence="3" type="ORF">NP233_g11659</name>
</gene>